<gene>
    <name evidence="1" type="ORF">EZS28_012146</name>
</gene>
<dbReference type="Proteomes" id="UP000324800">
    <property type="component" value="Unassembled WGS sequence"/>
</dbReference>
<organism evidence="1 2">
    <name type="scientific">Streblomastix strix</name>
    <dbReference type="NCBI Taxonomy" id="222440"/>
    <lineage>
        <taxon>Eukaryota</taxon>
        <taxon>Metamonada</taxon>
        <taxon>Preaxostyla</taxon>
        <taxon>Oxymonadida</taxon>
        <taxon>Streblomastigidae</taxon>
        <taxon>Streblomastix</taxon>
    </lineage>
</organism>
<name>A0A5J4WCP3_9EUKA</name>
<evidence type="ECO:0000313" key="1">
    <source>
        <dbReference type="EMBL" id="KAA6392325.1"/>
    </source>
</evidence>
<accession>A0A5J4WCP3</accession>
<reference evidence="1 2" key="1">
    <citation type="submission" date="2019-03" db="EMBL/GenBank/DDBJ databases">
        <title>Single cell metagenomics reveals metabolic interactions within the superorganism composed of flagellate Streblomastix strix and complex community of Bacteroidetes bacteria on its surface.</title>
        <authorList>
            <person name="Treitli S.C."/>
            <person name="Kolisko M."/>
            <person name="Husnik F."/>
            <person name="Keeling P."/>
            <person name="Hampl V."/>
        </authorList>
    </citation>
    <scope>NUCLEOTIDE SEQUENCE [LARGE SCALE GENOMIC DNA]</scope>
    <source>
        <strain evidence="1">ST1C</strain>
    </source>
</reference>
<dbReference type="EMBL" id="SNRW01002579">
    <property type="protein sequence ID" value="KAA6392325.1"/>
    <property type="molecule type" value="Genomic_DNA"/>
</dbReference>
<evidence type="ECO:0000313" key="2">
    <source>
        <dbReference type="Proteomes" id="UP000324800"/>
    </source>
</evidence>
<sequence>MRNGTEINYSIARMRVQSQGNVYMNVGGSEIKNCISFKKMVQHNIQQQIREDQITCCIDKQTELPQTLDQRSVFISSEAGQGEDTNVINEING</sequence>
<proteinExistence type="predicted"/>
<dbReference type="AlphaFoldDB" id="A0A5J4WCP3"/>
<comment type="caution">
    <text evidence="1">The sequence shown here is derived from an EMBL/GenBank/DDBJ whole genome shotgun (WGS) entry which is preliminary data.</text>
</comment>
<protein>
    <submittedName>
        <fullName evidence="1">Uncharacterized protein</fullName>
    </submittedName>
</protein>